<organism evidence="12 13">
    <name type="scientific">Georgenia halotolerans</name>
    <dbReference type="NCBI Taxonomy" id="3028317"/>
    <lineage>
        <taxon>Bacteria</taxon>
        <taxon>Bacillati</taxon>
        <taxon>Actinomycetota</taxon>
        <taxon>Actinomycetes</taxon>
        <taxon>Micrococcales</taxon>
        <taxon>Bogoriellaceae</taxon>
        <taxon>Georgenia</taxon>
    </lineage>
</organism>
<keyword evidence="13" id="KW-1185">Reference proteome</keyword>
<dbReference type="EMBL" id="JARACI010001023">
    <property type="protein sequence ID" value="MDD9207003.1"/>
    <property type="molecule type" value="Genomic_DNA"/>
</dbReference>
<keyword evidence="9" id="KW-0411">Iron-sulfur</keyword>
<evidence type="ECO:0000256" key="2">
    <source>
        <dbReference type="ARBA" id="ARBA00001966"/>
    </source>
</evidence>
<evidence type="ECO:0000259" key="11">
    <source>
        <dbReference type="Pfam" id="PF07992"/>
    </source>
</evidence>
<evidence type="ECO:0000256" key="9">
    <source>
        <dbReference type="ARBA" id="ARBA00023014"/>
    </source>
</evidence>
<dbReference type="InterPro" id="IPR007419">
    <property type="entry name" value="BFD-like_2Fe2S-bd_dom"/>
</dbReference>
<comment type="pathway">
    <text evidence="3">Nitrogen metabolism; nitrate reduction (assimilation).</text>
</comment>
<evidence type="ECO:0000256" key="4">
    <source>
        <dbReference type="ARBA" id="ARBA00010429"/>
    </source>
</evidence>
<protein>
    <submittedName>
        <fullName evidence="12">FAD-dependent oxidoreductase</fullName>
    </submittedName>
</protein>
<evidence type="ECO:0000256" key="1">
    <source>
        <dbReference type="ARBA" id="ARBA00001929"/>
    </source>
</evidence>
<proteinExistence type="inferred from homology"/>
<dbReference type="Gene3D" id="3.50.50.60">
    <property type="entry name" value="FAD/NAD(P)-binding domain"/>
    <property type="match status" value="2"/>
</dbReference>
<dbReference type="PANTHER" id="PTHR43809">
    <property type="entry name" value="NITRITE REDUCTASE (NADH) LARGE SUBUNIT"/>
    <property type="match status" value="1"/>
</dbReference>
<reference evidence="12" key="1">
    <citation type="submission" date="2023-02" db="EMBL/GenBank/DDBJ databases">
        <title>Georgenia sp.10Sc9-8, isolated from a soil sample collected from the Taklamakan desert.</title>
        <authorList>
            <person name="Liu S."/>
        </authorList>
    </citation>
    <scope>NUCLEOTIDE SEQUENCE</scope>
    <source>
        <strain evidence="12">10Sc9-8</strain>
    </source>
</reference>
<comment type="cofactor">
    <cofactor evidence="1">
        <name>siroheme</name>
        <dbReference type="ChEBI" id="CHEBI:60052"/>
    </cofactor>
</comment>
<dbReference type="Pfam" id="PF04324">
    <property type="entry name" value="Fer2_BFD"/>
    <property type="match status" value="1"/>
</dbReference>
<evidence type="ECO:0000256" key="5">
    <source>
        <dbReference type="ARBA" id="ARBA00022617"/>
    </source>
</evidence>
<comment type="similarity">
    <text evidence="4">Belongs to the nitrite and sulfite reductase 4Fe-4S domain family.</text>
</comment>
<evidence type="ECO:0000259" key="10">
    <source>
        <dbReference type="Pfam" id="PF04324"/>
    </source>
</evidence>
<keyword evidence="7" id="KW-0560">Oxidoreductase</keyword>
<accession>A0ABT5TY54</accession>
<dbReference type="SUPFAM" id="SSF51905">
    <property type="entry name" value="FAD/NAD(P)-binding domain"/>
    <property type="match status" value="2"/>
</dbReference>
<feature type="domain" description="FAD/NAD(P)-binding" evidence="11">
    <location>
        <begin position="4"/>
        <end position="282"/>
    </location>
</feature>
<evidence type="ECO:0000313" key="12">
    <source>
        <dbReference type="EMBL" id="MDD9207003.1"/>
    </source>
</evidence>
<name>A0ABT5TY54_9MICO</name>
<evidence type="ECO:0000313" key="13">
    <source>
        <dbReference type="Proteomes" id="UP001165561"/>
    </source>
</evidence>
<dbReference type="InterPro" id="IPR023753">
    <property type="entry name" value="FAD/NAD-binding_dom"/>
</dbReference>
<keyword evidence="8" id="KW-0408">Iron</keyword>
<gene>
    <name evidence="12" type="ORF">PU560_11070</name>
</gene>
<evidence type="ECO:0000256" key="8">
    <source>
        <dbReference type="ARBA" id="ARBA00023004"/>
    </source>
</evidence>
<feature type="domain" description="BFD-like [2Fe-2S]-binding" evidence="10">
    <location>
        <begin position="436"/>
        <end position="483"/>
    </location>
</feature>
<dbReference type="PANTHER" id="PTHR43809:SF1">
    <property type="entry name" value="NITRITE REDUCTASE (NADH) LARGE SUBUNIT"/>
    <property type="match status" value="1"/>
</dbReference>
<comment type="cofactor">
    <cofactor evidence="2">
        <name>[4Fe-4S] cluster</name>
        <dbReference type="ChEBI" id="CHEBI:49883"/>
    </cofactor>
</comment>
<dbReference type="InterPro" id="IPR036188">
    <property type="entry name" value="FAD/NAD-bd_sf"/>
</dbReference>
<keyword evidence="5" id="KW-0349">Heme</keyword>
<dbReference type="InterPro" id="IPR052034">
    <property type="entry name" value="NasD-like"/>
</dbReference>
<evidence type="ECO:0000256" key="7">
    <source>
        <dbReference type="ARBA" id="ARBA00023002"/>
    </source>
</evidence>
<evidence type="ECO:0000256" key="6">
    <source>
        <dbReference type="ARBA" id="ARBA00022723"/>
    </source>
</evidence>
<comment type="caution">
    <text evidence="12">The sequence shown here is derived from an EMBL/GenBank/DDBJ whole genome shotgun (WGS) entry which is preliminary data.</text>
</comment>
<dbReference type="Pfam" id="PF07992">
    <property type="entry name" value="Pyr_redox_2"/>
    <property type="match status" value="1"/>
</dbReference>
<dbReference type="Proteomes" id="UP001165561">
    <property type="component" value="Unassembled WGS sequence"/>
</dbReference>
<dbReference type="InterPro" id="IPR041854">
    <property type="entry name" value="BFD-like_2Fe2S-bd_dom_sf"/>
</dbReference>
<sequence length="491" mass="49863">MSERIVIVGFGPVAARLVEELLPAVRTGRVELTVLGAERAPAYNRVLLGEVAVGRVDATSLTSVDVDGLRAAGVQVELGAEVVAVDRPRRCVVTADGRDHRYDRLVLATGARAFVPPLSGLEHGLPPGVTALRDLEDAARVQRAVAGGDAVVVLGGGVLGVEAALAAREEGATVTLVHTGAWPLSGVLDHGGGCLLAAEMRAAGIDVVAGSATAVRVDATGRFAGLELADGGLVPGELLVVSCGVRARSALAEAAGLAVGRGVRVDHQLRAEDRVYAVGDCAEIRCPVPDCRTCAEGAGPAGLVGPGWRQAEWLAAHLLGNETGPLAPEPPAPILLKARGLDLVVAGAVDADPFDAMEGPWQVAQWADPAHRSYVKIVTYDGVLTGLVCVGLPRTAAELVLLLERGGELPADRASLLNLEVADAPPAAAPGPADTLCRCSGATVGAVESAIDDGCASVADVSSATRAGTGCGSCTERICALLEARQPALVG</sequence>
<dbReference type="Gene3D" id="1.10.10.1100">
    <property type="entry name" value="BFD-like [2Fe-2S]-binding domain"/>
    <property type="match status" value="1"/>
</dbReference>
<dbReference type="PRINTS" id="PR00368">
    <property type="entry name" value="FADPNR"/>
</dbReference>
<evidence type="ECO:0000256" key="3">
    <source>
        <dbReference type="ARBA" id="ARBA00005096"/>
    </source>
</evidence>
<keyword evidence="6" id="KW-0479">Metal-binding</keyword>